<sequence length="283" mass="30397">RTGPQLVSPAEVRVIVCLLDLVVLEGIYPSLARGVGIPIERRTRAAALPGLVTGRGTARVEEARNRKDVELLGLVVGRLLELLRGEGVVAEGDLLRRVGDRVLVDVIAGCAELAFNPENGGDRGGPNITFTDNHSNTNASLSRTPTPQLLPLLLQLLTPQTPPFFRTPLAKTLSLIPFRRPDAVRHIIELFLLTDTPADSSSLIPPNLSIEALSKASNIICAVPSSVDAGEYYSKVCAELLELLDSEDTLMVRAAGFVIADVLGRKGRGIEETVERVLVVPLI</sequence>
<organism evidence="2 3">
    <name type="scientific">Tuber aestivum</name>
    <name type="common">summer truffle</name>
    <dbReference type="NCBI Taxonomy" id="59557"/>
    <lineage>
        <taxon>Eukaryota</taxon>
        <taxon>Fungi</taxon>
        <taxon>Dikarya</taxon>
        <taxon>Ascomycota</taxon>
        <taxon>Pezizomycotina</taxon>
        <taxon>Pezizomycetes</taxon>
        <taxon>Pezizales</taxon>
        <taxon>Tuberaceae</taxon>
        <taxon>Tuber</taxon>
    </lineage>
</organism>
<evidence type="ECO:0000256" key="1">
    <source>
        <dbReference type="SAM" id="SignalP"/>
    </source>
</evidence>
<reference evidence="2" key="1">
    <citation type="submission" date="2015-10" db="EMBL/GenBank/DDBJ databases">
        <authorList>
            <person name="Regsiter A."/>
            <person name="william w."/>
        </authorList>
    </citation>
    <scope>NUCLEOTIDE SEQUENCE</scope>
    <source>
        <strain evidence="2">Montdore</strain>
    </source>
</reference>
<evidence type="ECO:0000313" key="2">
    <source>
        <dbReference type="EMBL" id="CUS07347.1"/>
    </source>
</evidence>
<protein>
    <recommendedName>
        <fullName evidence="4">RNA polymerase II assembly factor Rtp1 C-terminal domain-containing protein</fullName>
    </recommendedName>
</protein>
<feature type="non-terminal residue" evidence="2">
    <location>
        <position position="283"/>
    </location>
</feature>
<gene>
    <name evidence="2" type="ORF">GSTUAT00008570001</name>
</gene>
<evidence type="ECO:0008006" key="4">
    <source>
        <dbReference type="Google" id="ProtNLM"/>
    </source>
</evidence>
<keyword evidence="1" id="KW-0732">Signal</keyword>
<dbReference type="PANTHER" id="PTHR20959:SF1">
    <property type="entry name" value="TRANSPORT AND GOLGI ORGANIZATION PROTEIN 6 HOMOLOG"/>
    <property type="match status" value="1"/>
</dbReference>
<dbReference type="AlphaFoldDB" id="A0A292PLH3"/>
<dbReference type="GO" id="GO:0009306">
    <property type="term" value="P:protein secretion"/>
    <property type="evidence" value="ECO:0007669"/>
    <property type="project" value="TreeGrafter"/>
</dbReference>
<dbReference type="Proteomes" id="UP001412239">
    <property type="component" value="Unassembled WGS sequence"/>
</dbReference>
<dbReference type="InterPro" id="IPR039600">
    <property type="entry name" value="TANGO6/Rtp1"/>
</dbReference>
<feature type="non-terminal residue" evidence="2">
    <location>
        <position position="1"/>
    </location>
</feature>
<accession>A0A292PLH3</accession>
<dbReference type="PANTHER" id="PTHR20959">
    <property type="entry name" value="TRANSPORT AND GOLGI ORGANIZATION PROTEIN 6 FAMILY MEMBER"/>
    <property type="match status" value="1"/>
</dbReference>
<keyword evidence="3" id="KW-1185">Reference proteome</keyword>
<evidence type="ECO:0000313" key="3">
    <source>
        <dbReference type="Proteomes" id="UP001412239"/>
    </source>
</evidence>
<feature type="signal peptide" evidence="1">
    <location>
        <begin position="1"/>
        <end position="32"/>
    </location>
</feature>
<dbReference type="InterPro" id="IPR016024">
    <property type="entry name" value="ARM-type_fold"/>
</dbReference>
<dbReference type="SUPFAM" id="SSF48371">
    <property type="entry name" value="ARM repeat"/>
    <property type="match status" value="1"/>
</dbReference>
<dbReference type="EMBL" id="LN891216">
    <property type="protein sequence ID" value="CUS07347.1"/>
    <property type="molecule type" value="Genomic_DNA"/>
</dbReference>
<proteinExistence type="predicted"/>
<feature type="chain" id="PRO_5013376203" description="RNA polymerase II assembly factor Rtp1 C-terminal domain-containing protein" evidence="1">
    <location>
        <begin position="33"/>
        <end position="283"/>
    </location>
</feature>
<name>A0A292PLH3_9PEZI</name>